<dbReference type="Proteomes" id="UP000194761">
    <property type="component" value="Unassembled WGS sequence"/>
</dbReference>
<evidence type="ECO:0000313" key="1">
    <source>
        <dbReference type="EMBL" id="OUC97907.1"/>
    </source>
</evidence>
<reference evidence="1 2" key="1">
    <citation type="submission" date="2017-05" db="EMBL/GenBank/DDBJ databases">
        <title>Biotechnological potential of actinobacteria isolated from South African environments.</title>
        <authorList>
            <person name="Le Roes-Hill M."/>
            <person name="Prins A."/>
            <person name="Durrell K.A."/>
        </authorList>
    </citation>
    <scope>NUCLEOTIDE SEQUENCE [LARGE SCALE GENOMIC DNA]</scope>
    <source>
        <strain evidence="1">M26</strain>
    </source>
</reference>
<sequence>MACDLNTADVTAVTVGDAYVPLKDDATVDFEATLKDAWKLAEDKKSVQKNITAVTAEFQRAGETVWNSATIEALPAVPAPPASGEATLPTADVKLKGSFKVTKDNKDGKWQVRLHVSRNSASSDSCKEVTVSPQVKYVSASVTDPVVVSAGQDTEVVVKANIIGASSVSARLFSNDSNDSVDLELSKSNTADQWYRETWFDDDYATGSWTLELVAARGKESVKFEKADTFWVQTGSSKSKKAKSKVSFDVSANKVKKGKKIRLYGKAYRGSSAYSGKMVELYTKKKGGSWKFAYFVKANGSGKFSKTVKPKTDAYWRAQVPGTSKTYGSKSGYEFVDVR</sequence>
<comment type="caution">
    <text evidence="1">The sequence shown here is derived from an EMBL/GenBank/DDBJ whole genome shotgun (WGS) entry which is preliminary data.</text>
</comment>
<proteinExistence type="predicted"/>
<dbReference type="EMBL" id="NGFP01000029">
    <property type="protein sequence ID" value="OUC97907.1"/>
    <property type="molecule type" value="Genomic_DNA"/>
</dbReference>
<dbReference type="AlphaFoldDB" id="A0A243RS73"/>
<keyword evidence="2" id="KW-1185">Reference proteome</keyword>
<gene>
    <name evidence="1" type="ORF">CA984_09160</name>
</gene>
<protein>
    <submittedName>
        <fullName evidence="1">Uncharacterized protein</fullName>
    </submittedName>
</protein>
<name>A0A243RS73_9ACTN</name>
<organism evidence="1 2">
    <name type="scientific">Streptosporangium minutum</name>
    <dbReference type="NCBI Taxonomy" id="569862"/>
    <lineage>
        <taxon>Bacteria</taxon>
        <taxon>Bacillati</taxon>
        <taxon>Actinomycetota</taxon>
        <taxon>Actinomycetes</taxon>
        <taxon>Streptosporangiales</taxon>
        <taxon>Streptosporangiaceae</taxon>
        <taxon>Streptosporangium</taxon>
    </lineage>
</organism>
<evidence type="ECO:0000313" key="2">
    <source>
        <dbReference type="Proteomes" id="UP000194761"/>
    </source>
</evidence>
<accession>A0A243RS73</accession>